<dbReference type="AlphaFoldDB" id="A0A085JPC7"/>
<dbReference type="CDD" id="cd08829">
    <property type="entry name" value="SPFH_paraslipin"/>
    <property type="match status" value="1"/>
</dbReference>
<dbReference type="InterPro" id="IPR050710">
    <property type="entry name" value="Band7/mec-2_domain"/>
</dbReference>
<evidence type="ECO:0000256" key="1">
    <source>
        <dbReference type="ARBA" id="ARBA00004167"/>
    </source>
</evidence>
<evidence type="ECO:0000256" key="3">
    <source>
        <dbReference type="SAM" id="MobiDB-lite"/>
    </source>
</evidence>
<dbReference type="GO" id="GO:0006508">
    <property type="term" value="P:proteolysis"/>
    <property type="evidence" value="ECO:0007669"/>
    <property type="project" value="UniProtKB-KW"/>
</dbReference>
<evidence type="ECO:0000256" key="2">
    <source>
        <dbReference type="ARBA" id="ARBA00008164"/>
    </source>
</evidence>
<dbReference type="OrthoDB" id="9809197at2"/>
<dbReference type="Gene3D" id="3.30.479.30">
    <property type="entry name" value="Band 7 domain"/>
    <property type="match status" value="1"/>
</dbReference>
<comment type="similarity">
    <text evidence="2">Belongs to the band 7/mec-2 family.</text>
</comment>
<dbReference type="eggNOG" id="COG0330">
    <property type="taxonomic scope" value="Bacteria"/>
</dbReference>
<dbReference type="PANTHER" id="PTHR43327:SF10">
    <property type="entry name" value="STOMATIN-LIKE PROTEIN 2, MITOCHONDRIAL"/>
    <property type="match status" value="1"/>
</dbReference>
<dbReference type="InterPro" id="IPR032435">
    <property type="entry name" value="STML2-like_C"/>
</dbReference>
<dbReference type="InterPro" id="IPR036013">
    <property type="entry name" value="Band_7/SPFH_dom_sf"/>
</dbReference>
<reference evidence="5 6" key="1">
    <citation type="submission" date="2014-05" db="EMBL/GenBank/DDBJ databases">
        <title>ATOL: Assembling a taxonomically balanced genome-scale reconstruction of the evolutionary history of the Enterobacteriaceae.</title>
        <authorList>
            <person name="Plunkett G.III."/>
            <person name="Neeno-Eckwall E.C."/>
            <person name="Glasner J.D."/>
            <person name="Perna N.T."/>
        </authorList>
    </citation>
    <scope>NUCLEOTIDE SEQUENCE [LARGE SCALE GENOMIC DNA]</scope>
    <source>
        <strain evidence="5 6">ATCC 33301</strain>
    </source>
</reference>
<keyword evidence="6" id="KW-1185">Reference proteome</keyword>
<dbReference type="InterPro" id="IPR001972">
    <property type="entry name" value="Stomatin_HflK_fam"/>
</dbReference>
<evidence type="ECO:0000259" key="4">
    <source>
        <dbReference type="SMART" id="SM00244"/>
    </source>
</evidence>
<dbReference type="PRINTS" id="PR00721">
    <property type="entry name" value="STOMATIN"/>
</dbReference>
<dbReference type="Proteomes" id="UP000028602">
    <property type="component" value="Unassembled WGS sequence"/>
</dbReference>
<dbReference type="PANTHER" id="PTHR43327">
    <property type="entry name" value="STOMATIN-LIKE PROTEIN 2, MITOCHONDRIAL"/>
    <property type="match status" value="1"/>
</dbReference>
<dbReference type="GO" id="GO:0098552">
    <property type="term" value="C:side of membrane"/>
    <property type="evidence" value="ECO:0007669"/>
    <property type="project" value="UniProtKB-ARBA"/>
</dbReference>
<organism evidence="5 6">
    <name type="scientific">Tatumella ptyseos ATCC 33301</name>
    <dbReference type="NCBI Taxonomy" id="1005995"/>
    <lineage>
        <taxon>Bacteria</taxon>
        <taxon>Pseudomonadati</taxon>
        <taxon>Pseudomonadota</taxon>
        <taxon>Gammaproteobacteria</taxon>
        <taxon>Enterobacterales</taxon>
        <taxon>Erwiniaceae</taxon>
        <taxon>Tatumella</taxon>
    </lineage>
</organism>
<protein>
    <submittedName>
        <fullName evidence="5">Putative stomatin/prohibitin-family membrane protease subunit</fullName>
    </submittedName>
</protein>
<dbReference type="FunFam" id="3.30.479.30:FF:000004">
    <property type="entry name" value="Putative membrane protease family, stomatin"/>
    <property type="match status" value="1"/>
</dbReference>
<keyword evidence="5" id="KW-0645">Protease</keyword>
<comment type="caution">
    <text evidence="5">The sequence shown here is derived from an EMBL/GenBank/DDBJ whole genome shotgun (WGS) entry which is preliminary data.</text>
</comment>
<feature type="domain" description="Band 7" evidence="4">
    <location>
        <begin position="21"/>
        <end position="179"/>
    </location>
</feature>
<dbReference type="RefSeq" id="WP_051170893.1">
    <property type="nucleotide sequence ID" value="NZ_ATMJ01000047.1"/>
</dbReference>
<evidence type="ECO:0000313" key="6">
    <source>
        <dbReference type="Proteomes" id="UP000028602"/>
    </source>
</evidence>
<dbReference type="Pfam" id="PF16200">
    <property type="entry name" value="Band_7_C"/>
    <property type="match status" value="1"/>
</dbReference>
<evidence type="ECO:0000313" key="5">
    <source>
        <dbReference type="EMBL" id="KFD22323.1"/>
    </source>
</evidence>
<dbReference type="Pfam" id="PF01145">
    <property type="entry name" value="Band_7"/>
    <property type="match status" value="1"/>
</dbReference>
<dbReference type="InterPro" id="IPR001107">
    <property type="entry name" value="Band_7"/>
</dbReference>
<dbReference type="SMART" id="SM00244">
    <property type="entry name" value="PHB"/>
    <property type="match status" value="1"/>
</dbReference>
<feature type="region of interest" description="Disordered" evidence="3">
    <location>
        <begin position="169"/>
        <end position="200"/>
    </location>
</feature>
<keyword evidence="5" id="KW-0378">Hydrolase</keyword>
<sequence>MSSGLFASGLIIILLAITFFKCVRIVPQADQWIVERLGKYHSTLNPGLNILIPFLDVVAYKMSAKDQMFEVKGIEGITKDNATVGVNAICFIRIADPNKAAYGIDSYSAAVQNLVMTTIRNAVGGMNLDDTLSNRDQLAINLRANMEEQMNDWGLILRTVDIQDITPSDSMRKSMEQQAAAERERKATETRAEGNKNAAIREAEGKKQAMILDAEAKLEASRREAEAIETLAAGQKKATEQLAYALNSAGGHEAMSFQLANNYVATLGDLSKSNNTKVIAMPADLAQAVGGLLNAGALMSVGAEAATDSPSGNKRSS</sequence>
<comment type="subcellular location">
    <subcellularLocation>
        <location evidence="1">Membrane</location>
        <topology evidence="1">Single-pass membrane protein</topology>
    </subcellularLocation>
</comment>
<dbReference type="GO" id="GO:0008233">
    <property type="term" value="F:peptidase activity"/>
    <property type="evidence" value="ECO:0007669"/>
    <property type="project" value="UniProtKB-KW"/>
</dbReference>
<gene>
    <name evidence="5" type="ORF">GTPT_0497</name>
</gene>
<dbReference type="GO" id="GO:0005886">
    <property type="term" value="C:plasma membrane"/>
    <property type="evidence" value="ECO:0007669"/>
    <property type="project" value="UniProtKB-ARBA"/>
</dbReference>
<proteinExistence type="inferred from homology"/>
<feature type="compositionally biased region" description="Basic and acidic residues" evidence="3">
    <location>
        <begin position="170"/>
        <end position="200"/>
    </location>
</feature>
<name>A0A085JPC7_9GAMM</name>
<accession>A0A085JPC7</accession>
<dbReference type="EMBL" id="JMPR01000008">
    <property type="protein sequence ID" value="KFD22323.1"/>
    <property type="molecule type" value="Genomic_DNA"/>
</dbReference>
<dbReference type="SUPFAM" id="SSF117892">
    <property type="entry name" value="Band 7/SPFH domain"/>
    <property type="match status" value="1"/>
</dbReference>